<evidence type="ECO:0000256" key="2">
    <source>
        <dbReference type="ARBA" id="ARBA00022722"/>
    </source>
</evidence>
<evidence type="ECO:0000256" key="17">
    <source>
        <dbReference type="SAM" id="MobiDB-lite"/>
    </source>
</evidence>
<dbReference type="InterPro" id="IPR011335">
    <property type="entry name" value="Restrct_endonuc-II-like"/>
</dbReference>
<comment type="similarity">
    <text evidence="1">Belongs to the helicase family. UvrD subfamily.</text>
</comment>
<dbReference type="InterPro" id="IPR014016">
    <property type="entry name" value="UvrD-like_ATP-bd"/>
</dbReference>
<keyword evidence="3 15" id="KW-0547">Nucleotide-binding</keyword>
<dbReference type="GO" id="GO:0003677">
    <property type="term" value="F:DNA binding"/>
    <property type="evidence" value="ECO:0007669"/>
    <property type="project" value="UniProtKB-KW"/>
</dbReference>
<evidence type="ECO:0000256" key="12">
    <source>
        <dbReference type="ARBA" id="ARBA00034617"/>
    </source>
</evidence>
<keyword evidence="6 15" id="KW-0347">Helicase</keyword>
<dbReference type="EC" id="5.6.2.4" evidence="13"/>
<evidence type="ECO:0000256" key="14">
    <source>
        <dbReference type="ARBA" id="ARBA00048988"/>
    </source>
</evidence>
<feature type="domain" description="UvrD-like helicase C-terminal" evidence="19">
    <location>
        <begin position="325"/>
        <end position="579"/>
    </location>
</feature>
<comment type="catalytic activity">
    <reaction evidence="14">
        <text>ATP + H2O = ADP + phosphate + H(+)</text>
        <dbReference type="Rhea" id="RHEA:13065"/>
        <dbReference type="ChEBI" id="CHEBI:15377"/>
        <dbReference type="ChEBI" id="CHEBI:15378"/>
        <dbReference type="ChEBI" id="CHEBI:30616"/>
        <dbReference type="ChEBI" id="CHEBI:43474"/>
        <dbReference type="ChEBI" id="CHEBI:456216"/>
        <dbReference type="EC" id="5.6.2.4"/>
    </reaction>
</comment>
<dbReference type="InterPro" id="IPR027417">
    <property type="entry name" value="P-loop_NTPase"/>
</dbReference>
<evidence type="ECO:0000256" key="6">
    <source>
        <dbReference type="ARBA" id="ARBA00022806"/>
    </source>
</evidence>
<comment type="catalytic activity">
    <reaction evidence="12">
        <text>Couples ATP hydrolysis with the unwinding of duplex DNA by translocating in the 3'-5' direction.</text>
        <dbReference type="EC" id="5.6.2.4"/>
    </reaction>
</comment>
<dbReference type="SUPFAM" id="SSF52540">
    <property type="entry name" value="P-loop containing nucleoside triphosphate hydrolases"/>
    <property type="match status" value="1"/>
</dbReference>
<sequence>MAPEADAAGSAGPDAVAVERRAQADQVAGGQRNPAVPRCDSAESEPRTTLISGPPGAGRTTLLLNRFLALLEASAGGKPSASLLTADRRSAELLLARTEAQIGCAFERLNVLSVADAAAQILRRHARPAGLDPAFPLVDRATRVLLIHEHLDHLALVAHDPASDPAVLAATLVEGIDRLKGELLLPRDALERAEKSLSSGRDDAERARAARAVEVARAYELHERLLAERGWIDRPGAVLRTVELLRREPETRRACARWLGHLFVDQYERLTLAEAALVAALAAHAETVTVAVRDEFWVRDGEAARRSREVAADLGPTRSTVRLTPTHREPVRILVASETDAPAAGDRSYRSASSGWRFLHLPRDHDPIEATARVCGELVAAAADPGLVAVVCEEQASAERIALALERHGVPAKTAGRGAFFRRPEVRDVLAWLRALCDPTDAAAAVRALTRPPIALAAADVARITQVARRRRVEIPRAVEIALSGPQLSPEGRERASTFLELFRRASQATTQVRPDAFVLRLIQRVGLDRSNSCTETAAVERARNLALLVEVAARLADRDPDANVADFVRLVNVAARAGIEPEPADGAGGGVVVVYAGEPPVDEVARLVLLAGPTTDLAWLVEHAAQAREQVVVVDAGSVAARELRERLRAEAEELVADPLARTPLELLLGELRTRLNETIDEVAERIAEMRLDTHVEIDRAVVACLELIAVTALAAGGRSDREALAMLRDVSAVIARAATPAQRELLANSRLEELLTTSHGQWRADRAAPGVGTEERLDPFIPRSGEGLMLSASDLETYRLCPLRYKFARVYRVPQEPTLQQRFGIVLHQALERFHLHGDGSRNALLRALEACWRRSGIGDGPRERALLERARRALERYWESLSADDSGRPVWFERNFAFRLGPHLVRGRVDRVDLHRDGSYELIDYKTGKERSAVDLADDIQLSLYQLGAREAWGIECGSQSYLYLLSGEKVAVPATEENIERVSERVRELAASIAAQRFEPRPEPHLCAACDYRIICPASAL</sequence>
<feature type="coiled-coil region" evidence="16">
    <location>
        <begin position="639"/>
        <end position="694"/>
    </location>
</feature>
<dbReference type="PANTHER" id="PTHR11070:SF2">
    <property type="entry name" value="ATP-DEPENDENT DNA HELICASE SRS2"/>
    <property type="match status" value="1"/>
</dbReference>
<dbReference type="STRING" id="29539.SAMN02745716_0759"/>
<dbReference type="GO" id="GO:0004527">
    <property type="term" value="F:exonuclease activity"/>
    <property type="evidence" value="ECO:0007669"/>
    <property type="project" value="UniProtKB-KW"/>
</dbReference>
<keyword evidence="2" id="KW-0540">Nuclease</keyword>
<evidence type="ECO:0000259" key="19">
    <source>
        <dbReference type="PROSITE" id="PS51217"/>
    </source>
</evidence>
<keyword evidence="5 15" id="KW-0378">Hydrolase</keyword>
<evidence type="ECO:0000256" key="16">
    <source>
        <dbReference type="SAM" id="Coils"/>
    </source>
</evidence>
<evidence type="ECO:0000256" key="11">
    <source>
        <dbReference type="ARBA" id="ARBA00023235"/>
    </source>
</evidence>
<dbReference type="EMBL" id="FNWJ01000001">
    <property type="protein sequence ID" value="SEH11414.1"/>
    <property type="molecule type" value="Genomic_DNA"/>
</dbReference>
<dbReference type="RefSeq" id="WP_093116341.1">
    <property type="nucleotide sequence ID" value="NZ_FNWJ01000001.1"/>
</dbReference>
<keyword evidence="10" id="KW-0234">DNA repair</keyword>
<dbReference type="Gene3D" id="3.90.320.10">
    <property type="match status" value="1"/>
</dbReference>
<dbReference type="GO" id="GO:0005524">
    <property type="term" value="F:ATP binding"/>
    <property type="evidence" value="ECO:0007669"/>
    <property type="project" value="UniProtKB-UniRule"/>
</dbReference>
<feature type="binding site" evidence="15">
    <location>
        <begin position="53"/>
        <end position="60"/>
    </location>
    <ligand>
        <name>ATP</name>
        <dbReference type="ChEBI" id="CHEBI:30616"/>
    </ligand>
</feature>
<dbReference type="Gene3D" id="1.10.10.160">
    <property type="match status" value="1"/>
</dbReference>
<dbReference type="InterPro" id="IPR038726">
    <property type="entry name" value="PDDEXK_AddAB-type"/>
</dbReference>
<evidence type="ECO:0000256" key="10">
    <source>
        <dbReference type="ARBA" id="ARBA00023204"/>
    </source>
</evidence>
<evidence type="ECO:0000256" key="4">
    <source>
        <dbReference type="ARBA" id="ARBA00022763"/>
    </source>
</evidence>
<keyword evidence="11" id="KW-0413">Isomerase</keyword>
<evidence type="ECO:0000256" key="15">
    <source>
        <dbReference type="PROSITE-ProRule" id="PRU00560"/>
    </source>
</evidence>
<keyword evidence="21" id="KW-1185">Reference proteome</keyword>
<dbReference type="Pfam" id="PF12705">
    <property type="entry name" value="PDDEXK_1"/>
    <property type="match status" value="1"/>
</dbReference>
<gene>
    <name evidence="20" type="ORF">SAMN02745716_0759</name>
</gene>
<dbReference type="AlphaFoldDB" id="A0A1H6FNS7"/>
<dbReference type="InterPro" id="IPR013986">
    <property type="entry name" value="DExx_box_DNA_helicase_dom_sf"/>
</dbReference>
<name>A0A1H6FNS7_THEAL</name>
<evidence type="ECO:0000256" key="9">
    <source>
        <dbReference type="ARBA" id="ARBA00023125"/>
    </source>
</evidence>
<proteinExistence type="inferred from homology"/>
<dbReference type="InterPro" id="IPR011604">
    <property type="entry name" value="PDDEXK-like_dom_sf"/>
</dbReference>
<keyword evidence="8 15" id="KW-0067">ATP-binding</keyword>
<dbReference type="GO" id="GO:0043138">
    <property type="term" value="F:3'-5' DNA helicase activity"/>
    <property type="evidence" value="ECO:0007669"/>
    <property type="project" value="UniProtKB-EC"/>
</dbReference>
<dbReference type="OrthoDB" id="5240342at2"/>
<dbReference type="PANTHER" id="PTHR11070">
    <property type="entry name" value="UVRD / RECB / PCRA DNA HELICASE FAMILY MEMBER"/>
    <property type="match status" value="1"/>
</dbReference>
<dbReference type="PROSITE" id="PS51198">
    <property type="entry name" value="UVRD_HELICASE_ATP_BIND"/>
    <property type="match status" value="1"/>
</dbReference>
<dbReference type="PROSITE" id="PS51217">
    <property type="entry name" value="UVRD_HELICASE_CTER"/>
    <property type="match status" value="1"/>
</dbReference>
<accession>A0A1H6FNS7</accession>
<dbReference type="Gene3D" id="3.40.50.300">
    <property type="entry name" value="P-loop containing nucleotide triphosphate hydrolases"/>
    <property type="match status" value="2"/>
</dbReference>
<evidence type="ECO:0000256" key="13">
    <source>
        <dbReference type="ARBA" id="ARBA00034808"/>
    </source>
</evidence>
<keyword evidence="16" id="KW-0175">Coiled coil</keyword>
<organism evidence="20 21">
    <name type="scientific">Thermoleophilum album</name>
    <dbReference type="NCBI Taxonomy" id="29539"/>
    <lineage>
        <taxon>Bacteria</taxon>
        <taxon>Bacillati</taxon>
        <taxon>Actinomycetota</taxon>
        <taxon>Thermoleophilia</taxon>
        <taxon>Thermoleophilales</taxon>
        <taxon>Thermoleophilaceae</taxon>
        <taxon>Thermoleophilum</taxon>
    </lineage>
</organism>
<protein>
    <recommendedName>
        <fullName evidence="13">DNA 3'-5' helicase</fullName>
        <ecNumber evidence="13">5.6.2.4</ecNumber>
    </recommendedName>
</protein>
<feature type="region of interest" description="Disordered" evidence="17">
    <location>
        <begin position="1"/>
        <end position="55"/>
    </location>
</feature>
<feature type="domain" description="UvrD-like helicase ATP-binding" evidence="18">
    <location>
        <begin position="32"/>
        <end position="352"/>
    </location>
</feature>
<evidence type="ECO:0000256" key="5">
    <source>
        <dbReference type="ARBA" id="ARBA00022801"/>
    </source>
</evidence>
<keyword evidence="4" id="KW-0227">DNA damage</keyword>
<evidence type="ECO:0000256" key="1">
    <source>
        <dbReference type="ARBA" id="ARBA00009922"/>
    </source>
</evidence>
<evidence type="ECO:0000256" key="8">
    <source>
        <dbReference type="ARBA" id="ARBA00022840"/>
    </source>
</evidence>
<evidence type="ECO:0000256" key="7">
    <source>
        <dbReference type="ARBA" id="ARBA00022839"/>
    </source>
</evidence>
<dbReference type="InterPro" id="IPR014017">
    <property type="entry name" value="DNA_helicase_UvrD-like_C"/>
</dbReference>
<dbReference type="Pfam" id="PF13361">
    <property type="entry name" value="UvrD_C"/>
    <property type="match status" value="1"/>
</dbReference>
<dbReference type="Proteomes" id="UP000222056">
    <property type="component" value="Unassembled WGS sequence"/>
</dbReference>
<evidence type="ECO:0000313" key="20">
    <source>
        <dbReference type="EMBL" id="SEH11414.1"/>
    </source>
</evidence>
<dbReference type="Pfam" id="PF00580">
    <property type="entry name" value="UvrD-helicase"/>
    <property type="match status" value="1"/>
</dbReference>
<evidence type="ECO:0000313" key="21">
    <source>
        <dbReference type="Proteomes" id="UP000222056"/>
    </source>
</evidence>
<dbReference type="GO" id="GO:0000725">
    <property type="term" value="P:recombinational repair"/>
    <property type="evidence" value="ECO:0007669"/>
    <property type="project" value="TreeGrafter"/>
</dbReference>
<evidence type="ECO:0000256" key="3">
    <source>
        <dbReference type="ARBA" id="ARBA00022741"/>
    </source>
</evidence>
<dbReference type="Gene3D" id="1.10.486.10">
    <property type="entry name" value="PCRA, domain 4"/>
    <property type="match status" value="1"/>
</dbReference>
<reference evidence="21" key="1">
    <citation type="submission" date="2016-10" db="EMBL/GenBank/DDBJ databases">
        <authorList>
            <person name="Varghese N."/>
            <person name="Submissions S."/>
        </authorList>
    </citation>
    <scope>NUCLEOTIDE SEQUENCE [LARGE SCALE GENOMIC DNA]</scope>
    <source>
        <strain evidence="21">ATCC 35263</strain>
    </source>
</reference>
<keyword evidence="9" id="KW-0238">DNA-binding</keyword>
<dbReference type="InterPro" id="IPR000212">
    <property type="entry name" value="DNA_helicase_UvrD/REP"/>
</dbReference>
<evidence type="ECO:0000259" key="18">
    <source>
        <dbReference type="PROSITE" id="PS51198"/>
    </source>
</evidence>
<dbReference type="SUPFAM" id="SSF52980">
    <property type="entry name" value="Restriction endonuclease-like"/>
    <property type="match status" value="1"/>
</dbReference>
<keyword evidence="7" id="KW-0269">Exonuclease</keyword>